<gene>
    <name evidence="5" type="ORF">IAD25_00625</name>
</gene>
<keyword evidence="1" id="KW-0805">Transcription regulation</keyword>
<dbReference type="PANTHER" id="PTHR43537">
    <property type="entry name" value="TRANSCRIPTIONAL REGULATOR, GNTR FAMILY"/>
    <property type="match status" value="1"/>
</dbReference>
<dbReference type="Gene3D" id="1.20.120.530">
    <property type="entry name" value="GntR ligand-binding domain-like"/>
    <property type="match status" value="1"/>
</dbReference>
<dbReference type="SUPFAM" id="SSF46785">
    <property type="entry name" value="Winged helix' DNA-binding domain"/>
    <property type="match status" value="1"/>
</dbReference>
<dbReference type="InterPro" id="IPR036388">
    <property type="entry name" value="WH-like_DNA-bd_sf"/>
</dbReference>
<dbReference type="Pfam" id="PF07729">
    <property type="entry name" value="FCD"/>
    <property type="match status" value="1"/>
</dbReference>
<keyword evidence="2" id="KW-0238">DNA-binding</keyword>
<dbReference type="PANTHER" id="PTHR43537:SF24">
    <property type="entry name" value="GLUCONATE OPERON TRANSCRIPTIONAL REPRESSOR"/>
    <property type="match status" value="1"/>
</dbReference>
<dbReference type="GO" id="GO:0003677">
    <property type="term" value="F:DNA binding"/>
    <property type="evidence" value="ECO:0007669"/>
    <property type="project" value="UniProtKB-KW"/>
</dbReference>
<accession>A0A9D1SUH2</accession>
<comment type="caution">
    <text evidence="5">The sequence shown here is derived from an EMBL/GenBank/DDBJ whole genome shotgun (WGS) entry which is preliminary data.</text>
</comment>
<evidence type="ECO:0000256" key="2">
    <source>
        <dbReference type="ARBA" id="ARBA00023125"/>
    </source>
</evidence>
<dbReference type="Gene3D" id="1.10.10.10">
    <property type="entry name" value="Winged helix-like DNA-binding domain superfamily/Winged helix DNA-binding domain"/>
    <property type="match status" value="1"/>
</dbReference>
<name>A0A9D1SUH2_9FIRM</name>
<dbReference type="InterPro" id="IPR008920">
    <property type="entry name" value="TF_FadR/GntR_C"/>
</dbReference>
<dbReference type="SMART" id="SM00895">
    <property type="entry name" value="FCD"/>
    <property type="match status" value="1"/>
</dbReference>
<organism evidence="5 6">
    <name type="scientific">Candidatus Allocopromorpha excrementipullorum</name>
    <dbReference type="NCBI Taxonomy" id="2840743"/>
    <lineage>
        <taxon>Bacteria</taxon>
        <taxon>Bacillati</taxon>
        <taxon>Bacillota</taxon>
        <taxon>Clostridia</taxon>
        <taxon>Eubacteriales</taxon>
        <taxon>Eubacteriaceae</taxon>
        <taxon>Eubacteriaceae incertae sedis</taxon>
        <taxon>Candidatus Allocopromorpha</taxon>
    </lineage>
</organism>
<keyword evidence="3" id="KW-0804">Transcription</keyword>
<dbReference type="InterPro" id="IPR011711">
    <property type="entry name" value="GntR_C"/>
</dbReference>
<protein>
    <submittedName>
        <fullName evidence="5">GntR family transcriptional regulator</fullName>
    </submittedName>
</protein>
<evidence type="ECO:0000256" key="3">
    <source>
        <dbReference type="ARBA" id="ARBA00023163"/>
    </source>
</evidence>
<dbReference type="PROSITE" id="PS50949">
    <property type="entry name" value="HTH_GNTR"/>
    <property type="match status" value="1"/>
</dbReference>
<reference evidence="5" key="1">
    <citation type="submission" date="2020-10" db="EMBL/GenBank/DDBJ databases">
        <authorList>
            <person name="Gilroy R."/>
        </authorList>
    </citation>
    <scope>NUCLEOTIDE SEQUENCE</scope>
    <source>
        <strain evidence="5">ChiSjej4B22-8349</strain>
    </source>
</reference>
<dbReference type="EMBL" id="DVOB01000012">
    <property type="protein sequence ID" value="HIU95201.1"/>
    <property type="molecule type" value="Genomic_DNA"/>
</dbReference>
<dbReference type="InterPro" id="IPR036390">
    <property type="entry name" value="WH_DNA-bd_sf"/>
</dbReference>
<reference evidence="5" key="2">
    <citation type="journal article" date="2021" name="PeerJ">
        <title>Extensive microbial diversity within the chicken gut microbiome revealed by metagenomics and culture.</title>
        <authorList>
            <person name="Gilroy R."/>
            <person name="Ravi A."/>
            <person name="Getino M."/>
            <person name="Pursley I."/>
            <person name="Horton D.L."/>
            <person name="Alikhan N.F."/>
            <person name="Baker D."/>
            <person name="Gharbi K."/>
            <person name="Hall N."/>
            <person name="Watson M."/>
            <person name="Adriaenssens E.M."/>
            <person name="Foster-Nyarko E."/>
            <person name="Jarju S."/>
            <person name="Secka A."/>
            <person name="Antonio M."/>
            <person name="Oren A."/>
            <person name="Chaudhuri R.R."/>
            <person name="La Ragione R."/>
            <person name="Hildebrand F."/>
            <person name="Pallen M.J."/>
        </authorList>
    </citation>
    <scope>NUCLEOTIDE SEQUENCE</scope>
    <source>
        <strain evidence="5">ChiSjej4B22-8349</strain>
    </source>
</reference>
<feature type="non-terminal residue" evidence="5">
    <location>
        <position position="1"/>
    </location>
</feature>
<evidence type="ECO:0000313" key="6">
    <source>
        <dbReference type="Proteomes" id="UP000824130"/>
    </source>
</evidence>
<feature type="domain" description="HTH gntR-type" evidence="4">
    <location>
        <begin position="1"/>
        <end position="51"/>
    </location>
</feature>
<proteinExistence type="predicted"/>
<dbReference type="AlphaFoldDB" id="A0A9D1SUH2"/>
<evidence type="ECO:0000259" key="4">
    <source>
        <dbReference type="PROSITE" id="PS50949"/>
    </source>
</evidence>
<evidence type="ECO:0000256" key="1">
    <source>
        <dbReference type="ARBA" id="ARBA00023015"/>
    </source>
</evidence>
<dbReference type="SMART" id="SM00345">
    <property type="entry name" value="HTH_GNTR"/>
    <property type="match status" value="1"/>
</dbReference>
<dbReference type="SUPFAM" id="SSF48008">
    <property type="entry name" value="GntR ligand-binding domain-like"/>
    <property type="match status" value="1"/>
</dbReference>
<dbReference type="InterPro" id="IPR000524">
    <property type="entry name" value="Tscrpt_reg_HTH_GntR"/>
</dbReference>
<dbReference type="GO" id="GO:0003700">
    <property type="term" value="F:DNA-binding transcription factor activity"/>
    <property type="evidence" value="ECO:0007669"/>
    <property type="project" value="InterPro"/>
</dbReference>
<sequence length="194" mass="22681">CEYAPGTFLNESTLMSEIGSSRTPIREALSKLEQEDLVKILPKKGVMVSDLSMNEINMIFETRILIEPYIVRHYGQFVPAEILLSMKDTFTRNHLQEISSEEIYFKDAQFHKLLIESSKNIYFIHTMERIYNQNYRLRVMAGNRLKDRLIASNSEHREIIGMMLEKKYDAASESMRLHLEKAKEASFANFINTY</sequence>
<dbReference type="Proteomes" id="UP000824130">
    <property type="component" value="Unassembled WGS sequence"/>
</dbReference>
<evidence type="ECO:0000313" key="5">
    <source>
        <dbReference type="EMBL" id="HIU95201.1"/>
    </source>
</evidence>
<dbReference type="Pfam" id="PF00392">
    <property type="entry name" value="GntR"/>
    <property type="match status" value="1"/>
</dbReference>